<evidence type="ECO:0000256" key="7">
    <source>
        <dbReference type="SAM" id="Phobius"/>
    </source>
</evidence>
<dbReference type="SUPFAM" id="SSF103481">
    <property type="entry name" value="Multidrug resistance efflux transporter EmrE"/>
    <property type="match status" value="2"/>
</dbReference>
<dbReference type="InterPro" id="IPR050638">
    <property type="entry name" value="AA-Vitamin_Transporters"/>
</dbReference>
<dbReference type="InterPro" id="IPR000620">
    <property type="entry name" value="EamA_dom"/>
</dbReference>
<evidence type="ECO:0000256" key="3">
    <source>
        <dbReference type="ARBA" id="ARBA00022692"/>
    </source>
</evidence>
<dbReference type="Proteomes" id="UP001551584">
    <property type="component" value="Unassembled WGS sequence"/>
</dbReference>
<reference evidence="9 10" key="1">
    <citation type="submission" date="2024-06" db="EMBL/GenBank/DDBJ databases">
        <title>The Natural Products Discovery Center: Release of the First 8490 Sequenced Strains for Exploring Actinobacteria Biosynthetic Diversity.</title>
        <authorList>
            <person name="Kalkreuter E."/>
            <person name="Kautsar S.A."/>
            <person name="Yang D."/>
            <person name="Bader C.D."/>
            <person name="Teijaro C.N."/>
            <person name="Fluegel L."/>
            <person name="Davis C.M."/>
            <person name="Simpson J.R."/>
            <person name="Lauterbach L."/>
            <person name="Steele A.D."/>
            <person name="Gui C."/>
            <person name="Meng S."/>
            <person name="Li G."/>
            <person name="Viehrig K."/>
            <person name="Ye F."/>
            <person name="Su P."/>
            <person name="Kiefer A.F."/>
            <person name="Nichols A."/>
            <person name="Cepeda A.J."/>
            <person name="Yan W."/>
            <person name="Fan B."/>
            <person name="Jiang Y."/>
            <person name="Adhikari A."/>
            <person name="Zheng C.-J."/>
            <person name="Schuster L."/>
            <person name="Cowan T.M."/>
            <person name="Smanski M.J."/>
            <person name="Chevrette M.G."/>
            <person name="De Carvalho L.P.S."/>
            <person name="Shen B."/>
        </authorList>
    </citation>
    <scope>NUCLEOTIDE SEQUENCE [LARGE SCALE GENOMIC DNA]</scope>
    <source>
        <strain evidence="9 10">NPDC048117</strain>
    </source>
</reference>
<evidence type="ECO:0000256" key="5">
    <source>
        <dbReference type="ARBA" id="ARBA00023136"/>
    </source>
</evidence>
<dbReference type="EMBL" id="JBEZNA010000097">
    <property type="protein sequence ID" value="MEU9581030.1"/>
    <property type="molecule type" value="Genomic_DNA"/>
</dbReference>
<keyword evidence="10" id="KW-1185">Reference proteome</keyword>
<feature type="transmembrane region" description="Helical" evidence="7">
    <location>
        <begin position="209"/>
        <end position="227"/>
    </location>
</feature>
<feature type="transmembrane region" description="Helical" evidence="7">
    <location>
        <begin position="92"/>
        <end position="113"/>
    </location>
</feature>
<feature type="domain" description="EamA" evidence="8">
    <location>
        <begin position="14"/>
        <end position="135"/>
    </location>
</feature>
<evidence type="ECO:0000259" key="8">
    <source>
        <dbReference type="Pfam" id="PF00892"/>
    </source>
</evidence>
<organism evidence="9 10">
    <name type="scientific">Streptomyces chilikensis</name>
    <dbReference type="NCBI Taxonomy" id="1194079"/>
    <lineage>
        <taxon>Bacteria</taxon>
        <taxon>Bacillati</taxon>
        <taxon>Actinomycetota</taxon>
        <taxon>Actinomycetes</taxon>
        <taxon>Kitasatosporales</taxon>
        <taxon>Streptomycetaceae</taxon>
        <taxon>Streptomyces</taxon>
    </lineage>
</organism>
<keyword evidence="5 7" id="KW-0472">Membrane</keyword>
<name>A0ABV3EXT9_9ACTN</name>
<comment type="similarity">
    <text evidence="2">Belongs to the EamA transporter family.</text>
</comment>
<evidence type="ECO:0000313" key="10">
    <source>
        <dbReference type="Proteomes" id="UP001551584"/>
    </source>
</evidence>
<keyword evidence="3 7" id="KW-0812">Transmembrane</keyword>
<comment type="caution">
    <text evidence="9">The sequence shown here is derived from an EMBL/GenBank/DDBJ whole genome shotgun (WGS) entry which is preliminary data.</text>
</comment>
<evidence type="ECO:0000256" key="4">
    <source>
        <dbReference type="ARBA" id="ARBA00022989"/>
    </source>
</evidence>
<feature type="transmembrane region" description="Helical" evidence="7">
    <location>
        <begin position="66"/>
        <end position="86"/>
    </location>
</feature>
<proteinExistence type="inferred from homology"/>
<sequence>MRRATAATAAVTGLAQVLWGSTYVVTTEFLPPDRPLFTALARALPAGLLLLAVTRVLPRGDWWWRAAVLGVLNIGVFFPLLFLAAYRVPGGTAAVAGSVGPLLVAVLGVPMLAERVRARTVVTGLAAVAGVALVMLPGLGVVDAAGTAAALAAAGAMSLGTVLGKRWGRPEGAGPPALAGWQLTVGGLVIAPLAAAVEGAPPDVDAAGAAGYAYLALVNTALAYWLWFRGVGRMGATSVTFLVTLSPLTATTLGWAFLGESLTAVQVTGMALALGATAAGQAAPRQRRPVPRARLPRARRDHVRR</sequence>
<dbReference type="PANTHER" id="PTHR32322:SF2">
    <property type="entry name" value="EAMA DOMAIN-CONTAINING PROTEIN"/>
    <property type="match status" value="1"/>
</dbReference>
<keyword evidence="4 7" id="KW-1133">Transmembrane helix</keyword>
<feature type="transmembrane region" description="Helical" evidence="7">
    <location>
        <begin position="120"/>
        <end position="139"/>
    </location>
</feature>
<evidence type="ECO:0000313" key="9">
    <source>
        <dbReference type="EMBL" id="MEU9581030.1"/>
    </source>
</evidence>
<evidence type="ECO:0000256" key="6">
    <source>
        <dbReference type="SAM" id="MobiDB-lite"/>
    </source>
</evidence>
<gene>
    <name evidence="9" type="ORF">AB0D95_27815</name>
</gene>
<accession>A0ABV3EXT9</accession>
<feature type="transmembrane region" description="Helical" evidence="7">
    <location>
        <begin position="36"/>
        <end position="54"/>
    </location>
</feature>
<feature type="transmembrane region" description="Helical" evidence="7">
    <location>
        <begin position="239"/>
        <end position="258"/>
    </location>
</feature>
<dbReference type="InterPro" id="IPR037185">
    <property type="entry name" value="EmrE-like"/>
</dbReference>
<feature type="transmembrane region" description="Helical" evidence="7">
    <location>
        <begin position="145"/>
        <end position="164"/>
    </location>
</feature>
<dbReference type="PANTHER" id="PTHR32322">
    <property type="entry name" value="INNER MEMBRANE TRANSPORTER"/>
    <property type="match status" value="1"/>
</dbReference>
<feature type="transmembrane region" description="Helical" evidence="7">
    <location>
        <begin position="176"/>
        <end position="197"/>
    </location>
</feature>
<comment type="subcellular location">
    <subcellularLocation>
        <location evidence="1">Membrane</location>
        <topology evidence="1">Multi-pass membrane protein</topology>
    </subcellularLocation>
</comment>
<feature type="domain" description="EamA" evidence="8">
    <location>
        <begin position="146"/>
        <end position="277"/>
    </location>
</feature>
<protein>
    <submittedName>
        <fullName evidence="9">EamA family transporter</fullName>
    </submittedName>
</protein>
<evidence type="ECO:0000256" key="2">
    <source>
        <dbReference type="ARBA" id="ARBA00007362"/>
    </source>
</evidence>
<feature type="region of interest" description="Disordered" evidence="6">
    <location>
        <begin position="282"/>
        <end position="305"/>
    </location>
</feature>
<feature type="compositionally biased region" description="Basic residues" evidence="6">
    <location>
        <begin position="285"/>
        <end position="305"/>
    </location>
</feature>
<feature type="transmembrane region" description="Helical" evidence="7">
    <location>
        <begin position="264"/>
        <end position="284"/>
    </location>
</feature>
<dbReference type="Pfam" id="PF00892">
    <property type="entry name" value="EamA"/>
    <property type="match status" value="2"/>
</dbReference>
<evidence type="ECO:0000256" key="1">
    <source>
        <dbReference type="ARBA" id="ARBA00004141"/>
    </source>
</evidence>
<dbReference type="RefSeq" id="WP_359277286.1">
    <property type="nucleotide sequence ID" value="NZ_JBEZNA010000097.1"/>
</dbReference>